<evidence type="ECO:0000313" key="3">
    <source>
        <dbReference type="Proteomes" id="UP000834106"/>
    </source>
</evidence>
<protein>
    <recommendedName>
        <fullName evidence="1">AAA-type ATPase N-terminal domain-containing protein</fullName>
    </recommendedName>
</protein>
<dbReference type="Proteomes" id="UP000834106">
    <property type="component" value="Chromosome 8"/>
</dbReference>
<dbReference type="AlphaFoldDB" id="A0AAD1ZD56"/>
<organism evidence="2 3">
    <name type="scientific">Fraxinus pennsylvanica</name>
    <dbReference type="NCBI Taxonomy" id="56036"/>
    <lineage>
        <taxon>Eukaryota</taxon>
        <taxon>Viridiplantae</taxon>
        <taxon>Streptophyta</taxon>
        <taxon>Embryophyta</taxon>
        <taxon>Tracheophyta</taxon>
        <taxon>Spermatophyta</taxon>
        <taxon>Magnoliopsida</taxon>
        <taxon>eudicotyledons</taxon>
        <taxon>Gunneridae</taxon>
        <taxon>Pentapetalae</taxon>
        <taxon>asterids</taxon>
        <taxon>lamiids</taxon>
        <taxon>Lamiales</taxon>
        <taxon>Oleaceae</taxon>
        <taxon>Oleeae</taxon>
        <taxon>Fraxinus</taxon>
    </lineage>
</organism>
<accession>A0AAD1ZD56</accession>
<keyword evidence="3" id="KW-1185">Reference proteome</keyword>
<proteinExistence type="predicted"/>
<sequence>MVVEENSGMVRNQIYVAAEVYLHTKINPNTKIFRASKKSKKKNITLSMEKDEKVIDTYNRIRIKWQYVFEAKEIKEKDWDVKLYAKDCPWSSYNDDGRRG</sequence>
<evidence type="ECO:0000313" key="2">
    <source>
        <dbReference type="EMBL" id="CAI9766668.1"/>
    </source>
</evidence>
<dbReference type="InterPro" id="IPR025753">
    <property type="entry name" value="AAA_N_dom"/>
</dbReference>
<reference evidence="2" key="1">
    <citation type="submission" date="2023-05" db="EMBL/GenBank/DDBJ databases">
        <authorList>
            <person name="Huff M."/>
        </authorList>
    </citation>
    <scope>NUCLEOTIDE SEQUENCE</scope>
</reference>
<gene>
    <name evidence="2" type="ORF">FPE_LOCUS14098</name>
</gene>
<evidence type="ECO:0000259" key="1">
    <source>
        <dbReference type="Pfam" id="PF14363"/>
    </source>
</evidence>
<name>A0AAD1ZD56_9LAMI</name>
<feature type="domain" description="AAA-type ATPase N-terminal" evidence="1">
    <location>
        <begin position="1"/>
        <end position="68"/>
    </location>
</feature>
<dbReference type="EMBL" id="OU503043">
    <property type="protein sequence ID" value="CAI9766668.1"/>
    <property type="molecule type" value="Genomic_DNA"/>
</dbReference>
<dbReference type="Pfam" id="PF14363">
    <property type="entry name" value="AAA_assoc"/>
    <property type="match status" value="1"/>
</dbReference>